<dbReference type="AlphaFoldDB" id="A0A0A8YHT7"/>
<evidence type="ECO:0000313" key="2">
    <source>
        <dbReference type="EMBL" id="JAD25065.1"/>
    </source>
</evidence>
<protein>
    <submittedName>
        <fullName evidence="2">Uncharacterized protein</fullName>
    </submittedName>
</protein>
<proteinExistence type="predicted"/>
<sequence>MTRRCRGALPPTTPTTESCRPHHRSTAVRHPRQRGHVRAPQPGASTLTGSPQHCDPVRAFPCRPEQLRAGDEPTAVTPSP</sequence>
<dbReference type="EMBL" id="GBRH01272830">
    <property type="protein sequence ID" value="JAD25065.1"/>
    <property type="molecule type" value="Transcribed_RNA"/>
</dbReference>
<reference evidence="2" key="2">
    <citation type="journal article" date="2015" name="Data Brief">
        <title>Shoot transcriptome of the giant reed, Arundo donax.</title>
        <authorList>
            <person name="Barrero R.A."/>
            <person name="Guerrero F.D."/>
            <person name="Moolhuijzen P."/>
            <person name="Goolsby J.A."/>
            <person name="Tidwell J."/>
            <person name="Bellgard S.E."/>
            <person name="Bellgard M.I."/>
        </authorList>
    </citation>
    <scope>NUCLEOTIDE SEQUENCE</scope>
    <source>
        <tissue evidence="2">Shoot tissue taken approximately 20 cm above the soil surface</tissue>
    </source>
</reference>
<feature type="compositionally biased region" description="Basic residues" evidence="1">
    <location>
        <begin position="21"/>
        <end position="37"/>
    </location>
</feature>
<organism evidence="2">
    <name type="scientific">Arundo donax</name>
    <name type="common">Giant reed</name>
    <name type="synonym">Donax arundinaceus</name>
    <dbReference type="NCBI Taxonomy" id="35708"/>
    <lineage>
        <taxon>Eukaryota</taxon>
        <taxon>Viridiplantae</taxon>
        <taxon>Streptophyta</taxon>
        <taxon>Embryophyta</taxon>
        <taxon>Tracheophyta</taxon>
        <taxon>Spermatophyta</taxon>
        <taxon>Magnoliopsida</taxon>
        <taxon>Liliopsida</taxon>
        <taxon>Poales</taxon>
        <taxon>Poaceae</taxon>
        <taxon>PACMAD clade</taxon>
        <taxon>Arundinoideae</taxon>
        <taxon>Arundineae</taxon>
        <taxon>Arundo</taxon>
    </lineage>
</organism>
<accession>A0A0A8YHT7</accession>
<reference evidence="2" key="1">
    <citation type="submission" date="2014-09" db="EMBL/GenBank/DDBJ databases">
        <authorList>
            <person name="Magalhaes I.L.F."/>
            <person name="Oliveira U."/>
            <person name="Santos F.R."/>
            <person name="Vidigal T.H.D.A."/>
            <person name="Brescovit A.D."/>
            <person name="Santos A.J."/>
        </authorList>
    </citation>
    <scope>NUCLEOTIDE SEQUENCE</scope>
    <source>
        <tissue evidence="2">Shoot tissue taken approximately 20 cm above the soil surface</tissue>
    </source>
</reference>
<evidence type="ECO:0000256" key="1">
    <source>
        <dbReference type="SAM" id="MobiDB-lite"/>
    </source>
</evidence>
<feature type="region of interest" description="Disordered" evidence="1">
    <location>
        <begin position="1"/>
        <end position="80"/>
    </location>
</feature>
<name>A0A0A8YHT7_ARUDO</name>